<evidence type="ECO:0000256" key="7">
    <source>
        <dbReference type="SAM" id="Phobius"/>
    </source>
</evidence>
<evidence type="ECO:0000256" key="6">
    <source>
        <dbReference type="SAM" id="MobiDB-lite"/>
    </source>
</evidence>
<dbReference type="PANTHER" id="PTHR36115">
    <property type="entry name" value="PROLINE-RICH ANTIGEN HOMOLOG-RELATED"/>
    <property type="match status" value="1"/>
</dbReference>
<feature type="compositionally biased region" description="Pro residues" evidence="6">
    <location>
        <begin position="8"/>
        <end position="26"/>
    </location>
</feature>
<feature type="transmembrane region" description="Helical" evidence="7">
    <location>
        <begin position="88"/>
        <end position="105"/>
    </location>
</feature>
<feature type="transmembrane region" description="Helical" evidence="7">
    <location>
        <begin position="197"/>
        <end position="221"/>
    </location>
</feature>
<keyword evidence="10" id="KW-1185">Reference proteome</keyword>
<proteinExistence type="predicted"/>
<dbReference type="PANTHER" id="PTHR36115:SF6">
    <property type="entry name" value="PROLINE-RICH ANTIGEN HOMOLOG"/>
    <property type="match status" value="1"/>
</dbReference>
<organism evidence="9 10">
    <name type="scientific">Isoptericola chiayiensis</name>
    <dbReference type="NCBI Taxonomy" id="579446"/>
    <lineage>
        <taxon>Bacteria</taxon>
        <taxon>Bacillati</taxon>
        <taxon>Actinomycetota</taxon>
        <taxon>Actinomycetes</taxon>
        <taxon>Micrococcales</taxon>
        <taxon>Promicromonosporaceae</taxon>
        <taxon>Isoptericola</taxon>
    </lineage>
</organism>
<keyword evidence="2" id="KW-1003">Cell membrane</keyword>
<keyword evidence="5 7" id="KW-0472">Membrane</keyword>
<feature type="domain" description="RDD" evidence="8">
    <location>
        <begin position="40"/>
        <end position="166"/>
    </location>
</feature>
<evidence type="ECO:0000256" key="1">
    <source>
        <dbReference type="ARBA" id="ARBA00004651"/>
    </source>
</evidence>
<dbReference type="InterPro" id="IPR051791">
    <property type="entry name" value="Pra-immunoreactive"/>
</dbReference>
<dbReference type="InterPro" id="IPR010432">
    <property type="entry name" value="RDD"/>
</dbReference>
<evidence type="ECO:0000256" key="4">
    <source>
        <dbReference type="ARBA" id="ARBA00022989"/>
    </source>
</evidence>
<dbReference type="Proteomes" id="UP001500956">
    <property type="component" value="Unassembled WGS sequence"/>
</dbReference>
<name>A0ABP8YKJ3_9MICO</name>
<comment type="subcellular location">
    <subcellularLocation>
        <location evidence="1">Cell membrane</location>
        <topology evidence="1">Multi-pass membrane protein</topology>
    </subcellularLocation>
</comment>
<dbReference type="RefSeq" id="WP_172150649.1">
    <property type="nucleotide sequence ID" value="NZ_BAABID010000009.1"/>
</dbReference>
<dbReference type="EMBL" id="BAABID010000009">
    <property type="protein sequence ID" value="GAA4730697.1"/>
    <property type="molecule type" value="Genomic_DNA"/>
</dbReference>
<sequence>MTTTVPGPAGPPPPAASSPPPPPSVAAPPSEGPFTPDRPRASWWNRVLAVLLDSAVMANVAWFATGGAPSFAALPMWGTQDPPLAPEATWWTAGTLLVLVVLQAYTGMTPGKRVAGISVVDAGSGRPIGLPGTVLRFLAHLIDAIFMVGYLRAAWHPEGRTFADSLLGTVVVRTTRPVPHRWVAWVRRRRDARVPWLRWPSVVTGGVALVVCAAAAAASLVQGGGGGEVMSTEETSCTSDGPNVATALVGSSYRSTGETRLGVWRTADESWRVVVGWSTGLGADTADNPDAEPAEAALSVRSPAGESYASELDPIDGPTETDPLWWSMPDMVAATGLDVPQDVSGWEARATLRDADGSVLAECTTTVPPVGSDRARSGR</sequence>
<dbReference type="Pfam" id="PF06271">
    <property type="entry name" value="RDD"/>
    <property type="match status" value="1"/>
</dbReference>
<feature type="region of interest" description="Disordered" evidence="6">
    <location>
        <begin position="1"/>
        <end position="38"/>
    </location>
</feature>
<evidence type="ECO:0000256" key="3">
    <source>
        <dbReference type="ARBA" id="ARBA00022692"/>
    </source>
</evidence>
<reference evidence="10" key="1">
    <citation type="journal article" date="2019" name="Int. J. Syst. Evol. Microbiol.">
        <title>The Global Catalogue of Microorganisms (GCM) 10K type strain sequencing project: providing services to taxonomists for standard genome sequencing and annotation.</title>
        <authorList>
            <consortium name="The Broad Institute Genomics Platform"/>
            <consortium name="The Broad Institute Genome Sequencing Center for Infectious Disease"/>
            <person name="Wu L."/>
            <person name="Ma J."/>
        </authorList>
    </citation>
    <scope>NUCLEOTIDE SEQUENCE [LARGE SCALE GENOMIC DNA]</scope>
    <source>
        <strain evidence="10">JCM 18063</strain>
    </source>
</reference>
<gene>
    <name evidence="9" type="ORF">GCM10023216_23220</name>
</gene>
<keyword evidence="4 7" id="KW-1133">Transmembrane helix</keyword>
<protein>
    <recommendedName>
        <fullName evidence="8">RDD domain-containing protein</fullName>
    </recommendedName>
</protein>
<evidence type="ECO:0000259" key="8">
    <source>
        <dbReference type="Pfam" id="PF06271"/>
    </source>
</evidence>
<comment type="caution">
    <text evidence="9">The sequence shown here is derived from an EMBL/GenBank/DDBJ whole genome shotgun (WGS) entry which is preliminary data.</text>
</comment>
<accession>A0ABP8YKJ3</accession>
<evidence type="ECO:0000256" key="5">
    <source>
        <dbReference type="ARBA" id="ARBA00023136"/>
    </source>
</evidence>
<keyword evidence="3 7" id="KW-0812">Transmembrane</keyword>
<evidence type="ECO:0000256" key="2">
    <source>
        <dbReference type="ARBA" id="ARBA00022475"/>
    </source>
</evidence>
<feature type="transmembrane region" description="Helical" evidence="7">
    <location>
        <begin position="47"/>
        <end position="68"/>
    </location>
</feature>
<evidence type="ECO:0000313" key="9">
    <source>
        <dbReference type="EMBL" id="GAA4730697.1"/>
    </source>
</evidence>
<evidence type="ECO:0000313" key="10">
    <source>
        <dbReference type="Proteomes" id="UP001500956"/>
    </source>
</evidence>